<evidence type="ECO:0000256" key="2">
    <source>
        <dbReference type="ARBA" id="ARBA00022574"/>
    </source>
</evidence>
<dbReference type="InterPro" id="IPR042626">
    <property type="entry name" value="THOC6"/>
</dbReference>
<dbReference type="InterPro" id="IPR036322">
    <property type="entry name" value="WD40_repeat_dom_sf"/>
</dbReference>
<dbReference type="PANTHER" id="PTHR44411">
    <property type="entry name" value="THO COMPLEX SUBUNIT 6 HOMOLOG"/>
    <property type="match status" value="1"/>
</dbReference>
<organism evidence="4 5">
    <name type="scientific">Laodelphax striatellus</name>
    <name type="common">Small brown planthopper</name>
    <name type="synonym">Delphax striatella</name>
    <dbReference type="NCBI Taxonomy" id="195883"/>
    <lineage>
        <taxon>Eukaryota</taxon>
        <taxon>Metazoa</taxon>
        <taxon>Ecdysozoa</taxon>
        <taxon>Arthropoda</taxon>
        <taxon>Hexapoda</taxon>
        <taxon>Insecta</taxon>
        <taxon>Pterygota</taxon>
        <taxon>Neoptera</taxon>
        <taxon>Paraneoptera</taxon>
        <taxon>Hemiptera</taxon>
        <taxon>Auchenorrhyncha</taxon>
        <taxon>Fulgoroidea</taxon>
        <taxon>Delphacidae</taxon>
        <taxon>Criomorphinae</taxon>
        <taxon>Laodelphax</taxon>
    </lineage>
</organism>
<dbReference type="Gene3D" id="2.130.10.10">
    <property type="entry name" value="YVTN repeat-like/Quinoprotein amine dehydrogenase"/>
    <property type="match status" value="1"/>
</dbReference>
<comment type="similarity">
    <text evidence="1">Belongs to the WD repeat THOC6 family.</text>
</comment>
<keyword evidence="2 3" id="KW-0853">WD repeat</keyword>
<dbReference type="AlphaFoldDB" id="A0A482WMU6"/>
<dbReference type="SMART" id="SM00320">
    <property type="entry name" value="WD40"/>
    <property type="match status" value="2"/>
</dbReference>
<reference evidence="4 5" key="1">
    <citation type="journal article" date="2017" name="Gigascience">
        <title>Genome sequence of the small brown planthopper, Laodelphax striatellus.</title>
        <authorList>
            <person name="Zhu J."/>
            <person name="Jiang F."/>
            <person name="Wang X."/>
            <person name="Yang P."/>
            <person name="Bao Y."/>
            <person name="Zhao W."/>
            <person name="Wang W."/>
            <person name="Lu H."/>
            <person name="Wang Q."/>
            <person name="Cui N."/>
            <person name="Li J."/>
            <person name="Chen X."/>
            <person name="Luo L."/>
            <person name="Yu J."/>
            <person name="Kang L."/>
            <person name="Cui F."/>
        </authorList>
    </citation>
    <scope>NUCLEOTIDE SEQUENCE [LARGE SCALE GENOMIC DNA]</scope>
    <source>
        <strain evidence="4">Lst14</strain>
    </source>
</reference>
<proteinExistence type="inferred from homology"/>
<dbReference type="GO" id="GO:0000347">
    <property type="term" value="C:THO complex"/>
    <property type="evidence" value="ECO:0007669"/>
    <property type="project" value="TreeGrafter"/>
</dbReference>
<evidence type="ECO:0000256" key="3">
    <source>
        <dbReference type="PROSITE-ProRule" id="PRU00221"/>
    </source>
</evidence>
<gene>
    <name evidence="4" type="ORF">LSTR_LSTR013256</name>
</gene>
<sequence length="332" mass="37041">MVDRCFYNTTLSQTFSPCGNYLVAGNIYGQIAVFDLQNALEPSEPTSDQFSKPLFVFQSARDKSVSSLVSNSKFLIVGTVGEVSGYDWKSILSNKNPKVAWSLQIPTYRDSLEKSDVNSLAIVENSNDQTLVAGCGDKKVHLFNLRQGKHTQSFDGHDNYVHSVYASGSQVVSSGEDGKVCMWDWRQCAKTAVLEPHLNDQLARPHLGKWVGDACFNDDWLVCGGGPYLSLWHLRSMDLMNKFSNVEDSGIHVVRICDDRIMAGGTSPYFYHLSFSGEIFTQLETSSLTVYSAIFEEKPFHVTCLAGSSSHIDLCTNFKYRDQILTFEEPKS</sequence>
<dbReference type="Proteomes" id="UP000291343">
    <property type="component" value="Unassembled WGS sequence"/>
</dbReference>
<dbReference type="GO" id="GO:0006406">
    <property type="term" value="P:mRNA export from nucleus"/>
    <property type="evidence" value="ECO:0007669"/>
    <property type="project" value="TreeGrafter"/>
</dbReference>
<dbReference type="SMR" id="A0A482WMU6"/>
<dbReference type="PROSITE" id="PS50082">
    <property type="entry name" value="WD_REPEATS_2"/>
    <property type="match status" value="1"/>
</dbReference>
<evidence type="ECO:0000256" key="1">
    <source>
        <dbReference type="ARBA" id="ARBA00009728"/>
    </source>
</evidence>
<protein>
    <submittedName>
        <fullName evidence="4">Uncharacterized protein</fullName>
    </submittedName>
</protein>
<accession>A0A482WMU6</accession>
<dbReference type="Pfam" id="PF00400">
    <property type="entry name" value="WD40"/>
    <property type="match status" value="2"/>
</dbReference>
<dbReference type="InterPro" id="IPR001680">
    <property type="entry name" value="WD40_rpt"/>
</dbReference>
<dbReference type="FunCoup" id="A0A482WMU6">
    <property type="interactions" value="1034"/>
</dbReference>
<dbReference type="GO" id="GO:0000346">
    <property type="term" value="C:transcription export complex"/>
    <property type="evidence" value="ECO:0007669"/>
    <property type="project" value="TreeGrafter"/>
</dbReference>
<feature type="repeat" description="WD" evidence="3">
    <location>
        <begin position="154"/>
        <end position="184"/>
    </location>
</feature>
<evidence type="ECO:0000313" key="5">
    <source>
        <dbReference type="Proteomes" id="UP000291343"/>
    </source>
</evidence>
<dbReference type="PANTHER" id="PTHR44411:SF1">
    <property type="entry name" value="THO COMPLEX SUBUNIT 6 HOMOLOG"/>
    <property type="match status" value="1"/>
</dbReference>
<evidence type="ECO:0000313" key="4">
    <source>
        <dbReference type="EMBL" id="RZF34542.1"/>
    </source>
</evidence>
<dbReference type="EMBL" id="QKKF02031235">
    <property type="protein sequence ID" value="RZF34542.1"/>
    <property type="molecule type" value="Genomic_DNA"/>
</dbReference>
<comment type="caution">
    <text evidence="4">The sequence shown here is derived from an EMBL/GenBank/DDBJ whole genome shotgun (WGS) entry which is preliminary data.</text>
</comment>
<dbReference type="InterPro" id="IPR015943">
    <property type="entry name" value="WD40/YVTN_repeat-like_dom_sf"/>
</dbReference>
<dbReference type="SUPFAM" id="SSF50978">
    <property type="entry name" value="WD40 repeat-like"/>
    <property type="match status" value="1"/>
</dbReference>
<dbReference type="STRING" id="195883.A0A482WMU6"/>
<name>A0A482WMU6_LAOST</name>
<dbReference type="OrthoDB" id="273067at2759"/>
<dbReference type="InParanoid" id="A0A482WMU6"/>
<keyword evidence="5" id="KW-1185">Reference proteome</keyword>